<keyword evidence="2" id="KW-1185">Reference proteome</keyword>
<dbReference type="Proteomes" id="UP001386955">
    <property type="component" value="Unassembled WGS sequence"/>
</dbReference>
<dbReference type="EMBL" id="JAYMYS010000004">
    <property type="protein sequence ID" value="KAK7395905.1"/>
    <property type="molecule type" value="Genomic_DNA"/>
</dbReference>
<proteinExistence type="predicted"/>
<protein>
    <submittedName>
        <fullName evidence="1">Uncharacterized protein</fullName>
    </submittedName>
</protein>
<dbReference type="AlphaFoldDB" id="A0AAN9SIE8"/>
<reference evidence="1 2" key="1">
    <citation type="submission" date="2024-01" db="EMBL/GenBank/DDBJ databases">
        <title>The genomes of 5 underutilized Papilionoideae crops provide insights into root nodulation and disease resistanc.</title>
        <authorList>
            <person name="Jiang F."/>
        </authorList>
    </citation>
    <scope>NUCLEOTIDE SEQUENCE [LARGE SCALE GENOMIC DNA]</scope>
    <source>
        <strain evidence="1">DUOXIRENSHENG_FW03</strain>
        <tissue evidence="1">Leaves</tissue>
    </source>
</reference>
<comment type="caution">
    <text evidence="1">The sequence shown here is derived from an EMBL/GenBank/DDBJ whole genome shotgun (WGS) entry which is preliminary data.</text>
</comment>
<name>A0AAN9SIE8_PSOTE</name>
<evidence type="ECO:0000313" key="1">
    <source>
        <dbReference type="EMBL" id="KAK7395905.1"/>
    </source>
</evidence>
<accession>A0AAN9SIE8</accession>
<organism evidence="1 2">
    <name type="scientific">Psophocarpus tetragonolobus</name>
    <name type="common">Winged bean</name>
    <name type="synonym">Dolichos tetragonolobus</name>
    <dbReference type="NCBI Taxonomy" id="3891"/>
    <lineage>
        <taxon>Eukaryota</taxon>
        <taxon>Viridiplantae</taxon>
        <taxon>Streptophyta</taxon>
        <taxon>Embryophyta</taxon>
        <taxon>Tracheophyta</taxon>
        <taxon>Spermatophyta</taxon>
        <taxon>Magnoliopsida</taxon>
        <taxon>eudicotyledons</taxon>
        <taxon>Gunneridae</taxon>
        <taxon>Pentapetalae</taxon>
        <taxon>rosids</taxon>
        <taxon>fabids</taxon>
        <taxon>Fabales</taxon>
        <taxon>Fabaceae</taxon>
        <taxon>Papilionoideae</taxon>
        <taxon>50 kb inversion clade</taxon>
        <taxon>NPAAA clade</taxon>
        <taxon>indigoferoid/millettioid clade</taxon>
        <taxon>Phaseoleae</taxon>
        <taxon>Psophocarpus</taxon>
    </lineage>
</organism>
<sequence>MAMTLLVNLKVRSQCKGNLLMNTKVPVTFNPNALLSVVVDPKTQSEIKGPNNINAILKEDMLKSKWLPLRNNHVRVGAFYFKNLKRAQLSEEEGIFVDGILKCFIGSKITFGFHFNEMVLTLRA</sequence>
<gene>
    <name evidence="1" type="ORF">VNO78_16496</name>
</gene>
<evidence type="ECO:0000313" key="2">
    <source>
        <dbReference type="Proteomes" id="UP001386955"/>
    </source>
</evidence>